<evidence type="ECO:0000313" key="1">
    <source>
        <dbReference type="EMBL" id="GGJ54781.1"/>
    </source>
</evidence>
<reference evidence="1" key="1">
    <citation type="journal article" date="2014" name="Int. J. Syst. Evol. Microbiol.">
        <title>Complete genome sequence of Corynebacterium casei LMG S-19264T (=DSM 44701T), isolated from a smear-ripened cheese.</title>
        <authorList>
            <consortium name="US DOE Joint Genome Institute (JGI-PGF)"/>
            <person name="Walter F."/>
            <person name="Albersmeier A."/>
            <person name="Kalinowski J."/>
            <person name="Ruckert C."/>
        </authorList>
    </citation>
    <scope>NUCLEOTIDE SEQUENCE</scope>
    <source>
        <strain evidence="1">JCM 3086</strain>
    </source>
</reference>
<sequence length="82" mass="9059">MPALDAEGRRREVRALLDAYVRVRTPEEAARSVAAGPQHLVPLLLEAAQSVSQERHWDLVHAEGGRIRRLTGAATHPLECET</sequence>
<dbReference type="AlphaFoldDB" id="A0A917P260"/>
<keyword evidence="2" id="KW-1185">Reference proteome</keyword>
<reference evidence="1" key="2">
    <citation type="submission" date="2020-09" db="EMBL/GenBank/DDBJ databases">
        <authorList>
            <person name="Sun Q."/>
            <person name="Ohkuma M."/>
        </authorList>
    </citation>
    <scope>NUCLEOTIDE SEQUENCE</scope>
    <source>
        <strain evidence="1">JCM 3086</strain>
    </source>
</reference>
<accession>A0A917P260</accession>
<dbReference type="RefSeq" id="WP_308429056.1">
    <property type="nucleotide sequence ID" value="NZ_BMQA01000047.1"/>
</dbReference>
<evidence type="ECO:0000313" key="2">
    <source>
        <dbReference type="Proteomes" id="UP000657574"/>
    </source>
</evidence>
<organism evidence="1 2">
    <name type="scientific">Streptomyces brasiliensis</name>
    <dbReference type="NCBI Taxonomy" id="1954"/>
    <lineage>
        <taxon>Bacteria</taxon>
        <taxon>Bacillati</taxon>
        <taxon>Actinomycetota</taxon>
        <taxon>Actinomycetes</taxon>
        <taxon>Kitasatosporales</taxon>
        <taxon>Streptomycetaceae</taxon>
        <taxon>Streptomyces</taxon>
    </lineage>
</organism>
<gene>
    <name evidence="1" type="ORF">GCM10010121_076800</name>
</gene>
<dbReference type="Proteomes" id="UP000657574">
    <property type="component" value="Unassembled WGS sequence"/>
</dbReference>
<protein>
    <submittedName>
        <fullName evidence="1">Uncharacterized protein</fullName>
    </submittedName>
</protein>
<name>A0A917P260_9ACTN</name>
<comment type="caution">
    <text evidence="1">The sequence shown here is derived from an EMBL/GenBank/DDBJ whole genome shotgun (WGS) entry which is preliminary data.</text>
</comment>
<proteinExistence type="predicted"/>
<dbReference type="EMBL" id="BMQA01000047">
    <property type="protein sequence ID" value="GGJ54781.1"/>
    <property type="molecule type" value="Genomic_DNA"/>
</dbReference>